<sequence>MYCNPYGNPRHQKNNSSVPEIPQGRAVVNGNNLFNWFDSESDSDDAYVRPEATGQDTDDWATATDDEMRSILLDIETEASAQLPTTAVEDES</sequence>
<evidence type="ECO:0000256" key="1">
    <source>
        <dbReference type="SAM" id="MobiDB-lite"/>
    </source>
</evidence>
<proteinExistence type="predicted"/>
<feature type="region of interest" description="Disordered" evidence="1">
    <location>
        <begin position="1"/>
        <end position="21"/>
    </location>
</feature>
<dbReference type="GeneID" id="38110682"/>
<evidence type="ECO:0000313" key="3">
    <source>
        <dbReference type="Proteomes" id="UP000256690"/>
    </source>
</evidence>
<dbReference type="Proteomes" id="UP000256690">
    <property type="component" value="Unassembled WGS sequence"/>
</dbReference>
<comment type="caution">
    <text evidence="2">The sequence shown here is derived from an EMBL/GenBank/DDBJ whole genome shotgun (WGS) entry which is preliminary data.</text>
</comment>
<reference evidence="2 3" key="1">
    <citation type="journal article" date="2018" name="IMA Fungus">
        <title>IMA Genome-F 9: Draft genome sequence of Annulohypoxylon stygium, Aspergillus mulundensis, Berkeleyomyces basicola (syn. Thielaviopsis basicola), Ceratocystis smalleyi, two Cercospora beticola strains, Coleophoma cylindrospora, Fusarium fracticaudum, Phialophora cf. hyalina, and Morchella septimelata.</title>
        <authorList>
            <person name="Wingfield B.D."/>
            <person name="Bills G.F."/>
            <person name="Dong Y."/>
            <person name="Huang W."/>
            <person name="Nel W.J."/>
            <person name="Swalarsk-Parry B.S."/>
            <person name="Vaghefi N."/>
            <person name="Wilken P.M."/>
            <person name="An Z."/>
            <person name="de Beer Z.W."/>
            <person name="De Vos L."/>
            <person name="Chen L."/>
            <person name="Duong T.A."/>
            <person name="Gao Y."/>
            <person name="Hammerbacher A."/>
            <person name="Kikkert J.R."/>
            <person name="Li Y."/>
            <person name="Li H."/>
            <person name="Li K."/>
            <person name="Li Q."/>
            <person name="Liu X."/>
            <person name="Ma X."/>
            <person name="Naidoo K."/>
            <person name="Pethybridge S.J."/>
            <person name="Sun J."/>
            <person name="Steenkamp E.T."/>
            <person name="van der Nest M.A."/>
            <person name="van Wyk S."/>
            <person name="Wingfield M.J."/>
            <person name="Xiong C."/>
            <person name="Yue Q."/>
            <person name="Zhang X."/>
        </authorList>
    </citation>
    <scope>NUCLEOTIDE SEQUENCE [LARGE SCALE GENOMIC DNA]</scope>
    <source>
        <strain evidence="2 3">DSM 5745</strain>
    </source>
</reference>
<keyword evidence="3" id="KW-1185">Reference proteome</keyword>
<organism evidence="2 3">
    <name type="scientific">Aspergillus mulundensis</name>
    <dbReference type="NCBI Taxonomy" id="1810919"/>
    <lineage>
        <taxon>Eukaryota</taxon>
        <taxon>Fungi</taxon>
        <taxon>Dikarya</taxon>
        <taxon>Ascomycota</taxon>
        <taxon>Pezizomycotina</taxon>
        <taxon>Eurotiomycetes</taxon>
        <taxon>Eurotiomycetidae</taxon>
        <taxon>Eurotiales</taxon>
        <taxon>Aspergillaceae</taxon>
        <taxon>Aspergillus</taxon>
        <taxon>Aspergillus subgen. Nidulantes</taxon>
    </lineage>
</organism>
<feature type="region of interest" description="Disordered" evidence="1">
    <location>
        <begin position="42"/>
        <end position="62"/>
    </location>
</feature>
<protein>
    <submittedName>
        <fullName evidence="2">Uncharacterized protein</fullName>
    </submittedName>
</protein>
<accession>A0A3D8T381</accession>
<dbReference type="RefSeq" id="XP_026608173.1">
    <property type="nucleotide sequence ID" value="XM_026742328.1"/>
</dbReference>
<evidence type="ECO:0000313" key="2">
    <source>
        <dbReference type="EMBL" id="RDW92990.1"/>
    </source>
</evidence>
<feature type="compositionally biased region" description="Low complexity" evidence="1">
    <location>
        <begin position="52"/>
        <end position="62"/>
    </location>
</feature>
<gene>
    <name evidence="2" type="ORF">DSM5745_00312</name>
</gene>
<dbReference type="EMBL" id="PVWQ01000001">
    <property type="protein sequence ID" value="RDW92990.1"/>
    <property type="molecule type" value="Genomic_DNA"/>
</dbReference>
<name>A0A3D8T381_9EURO</name>
<dbReference type="AlphaFoldDB" id="A0A3D8T381"/>